<evidence type="ECO:0000313" key="2">
    <source>
        <dbReference type="EMBL" id="BAY58310.1"/>
    </source>
</evidence>
<evidence type="ECO:0000313" key="3">
    <source>
        <dbReference type="Proteomes" id="UP000217895"/>
    </source>
</evidence>
<keyword evidence="1" id="KW-1133">Transmembrane helix</keyword>
<feature type="transmembrane region" description="Helical" evidence="1">
    <location>
        <begin position="189"/>
        <end position="220"/>
    </location>
</feature>
<protein>
    <submittedName>
        <fullName evidence="2">Uncharacterized protein</fullName>
    </submittedName>
</protein>
<proteinExistence type="predicted"/>
<dbReference type="InterPro" id="IPR013783">
    <property type="entry name" value="Ig-like_fold"/>
</dbReference>
<evidence type="ECO:0000256" key="1">
    <source>
        <dbReference type="SAM" id="Phobius"/>
    </source>
</evidence>
<organism evidence="2 3">
    <name type="scientific">Leptolyngbya boryana NIES-2135</name>
    <dbReference type="NCBI Taxonomy" id="1973484"/>
    <lineage>
        <taxon>Bacteria</taxon>
        <taxon>Bacillati</taxon>
        <taxon>Cyanobacteriota</taxon>
        <taxon>Cyanophyceae</taxon>
        <taxon>Leptolyngbyales</taxon>
        <taxon>Leptolyngbyaceae</taxon>
        <taxon>Leptolyngbya group</taxon>
        <taxon>Leptolyngbya</taxon>
    </lineage>
</organism>
<reference evidence="2 3" key="1">
    <citation type="submission" date="2017-06" db="EMBL/GenBank/DDBJ databases">
        <title>Genome sequencing of cyanobaciteial culture collection at National Institute for Environmental Studies (NIES).</title>
        <authorList>
            <person name="Hirose Y."/>
            <person name="Shimura Y."/>
            <person name="Fujisawa T."/>
            <person name="Nakamura Y."/>
            <person name="Kawachi M."/>
        </authorList>
    </citation>
    <scope>NUCLEOTIDE SEQUENCE [LARGE SCALE GENOMIC DNA]</scope>
    <source>
        <strain evidence="2 3">NIES-2135</strain>
    </source>
</reference>
<feature type="transmembrane region" description="Helical" evidence="1">
    <location>
        <begin position="308"/>
        <end position="328"/>
    </location>
</feature>
<feature type="transmembrane region" description="Helical" evidence="1">
    <location>
        <begin position="380"/>
        <end position="404"/>
    </location>
</feature>
<keyword evidence="3" id="KW-1185">Reference proteome</keyword>
<feature type="transmembrane region" description="Helical" evidence="1">
    <location>
        <begin position="340"/>
        <end position="360"/>
    </location>
</feature>
<feature type="transmembrane region" description="Helical" evidence="1">
    <location>
        <begin position="240"/>
        <end position="258"/>
    </location>
</feature>
<feature type="transmembrane region" description="Helical" evidence="1">
    <location>
        <begin position="135"/>
        <end position="153"/>
    </location>
</feature>
<feature type="transmembrane region" description="Helical" evidence="1">
    <location>
        <begin position="159"/>
        <end position="177"/>
    </location>
</feature>
<keyword evidence="1" id="KW-0472">Membrane</keyword>
<dbReference type="AlphaFoldDB" id="A0A1Z4JNN4"/>
<dbReference type="EMBL" id="AP018203">
    <property type="protein sequence ID" value="BAY58310.1"/>
    <property type="molecule type" value="Genomic_DNA"/>
</dbReference>
<gene>
    <name evidence="2" type="ORF">NIES2135_51830</name>
</gene>
<feature type="transmembrane region" description="Helical" evidence="1">
    <location>
        <begin position="109"/>
        <end position="128"/>
    </location>
</feature>
<accession>A0A1Z4JNN4</accession>
<name>A0A1Z4JNN4_LEPBY</name>
<dbReference type="Proteomes" id="UP000217895">
    <property type="component" value="Chromosome"/>
</dbReference>
<dbReference type="Gene3D" id="2.60.40.10">
    <property type="entry name" value="Immunoglobulins"/>
    <property type="match status" value="1"/>
</dbReference>
<sequence length="694" mass="78478">MTLSKAPDRKFMTSLFYIVISLIGTLMMYSPTILSGFTKIQAERGDTRILHYFLEHSFQLLVNRNYTGTLWSPSFFYPFKNALAFSENLFGCAPIYWLFRSVLNPDHAFQLWMITIIWLCFAAFVIVFRRLRVSPVLSGFGGFLFAFGLPRAAKLGHHQLFPQFFTPIAFLCVWRFIQKPTSNRLRWALTLIYLQLLAAVYLGWFLVFSLLVFLPVMFWLDRDFKARITEFLKRTWKETAIALLVWMGAVIALFLPYLEISKVIGKKPYSEIASMLPRLQSWLLPADGSLWRPWLFPLSAHTPMVHEHQIFLGFVILGITGFALYVLKAQAHVLDPERKLLAQACLLTFGIIFLLSLSVFDYSLWKFIAQLIPGANSVRAVSRIALLMYFYLLLGVLLCVDAYLKHRFANPKIRTAIALSLILLTLPEQIVWTPQSFDRMAVLQPEAELQSLMQKDCSFAYVALSGKDAFYNEQTQAMWAGMRANVPMINGYSGADPPGLPMRQNIPLSGLLEWLHTASGGKAKGRLCLIQATTGNNQPGRDLPASSIAGIQTFQSGGFTSFVIPVPPNSPLPDYAQAIRIITTAPTQMKAKAEITLPVLVRNTGDFTWFRSGNTPVNFSYRWINEKSQSEPIEYDRTPLPFDLPPNQAVALNAKITAPNRAGQYTLRLTMVQESVTWFDAKTKALDIPVQVGE</sequence>
<keyword evidence="1" id="KW-0812">Transmembrane</keyword>
<feature type="transmembrane region" description="Helical" evidence="1">
    <location>
        <begin position="12"/>
        <end position="29"/>
    </location>
</feature>